<reference evidence="3" key="1">
    <citation type="submission" date="2017-01" db="EMBL/GenBank/DDBJ databases">
        <title>Comparative genomics of anhydrobiosis in the tardigrade Hypsibius dujardini.</title>
        <authorList>
            <person name="Yoshida Y."/>
            <person name="Koutsovoulos G."/>
            <person name="Laetsch D."/>
            <person name="Stevens L."/>
            <person name="Kumar S."/>
            <person name="Horikawa D."/>
            <person name="Ishino K."/>
            <person name="Komine S."/>
            <person name="Tomita M."/>
            <person name="Blaxter M."/>
            <person name="Arakawa K."/>
        </authorList>
    </citation>
    <scope>NUCLEOTIDE SEQUENCE [LARGE SCALE GENOMIC DNA]</scope>
    <source>
        <strain evidence="3">Z151</strain>
    </source>
</reference>
<organism evidence="2 3">
    <name type="scientific">Hypsibius exemplaris</name>
    <name type="common">Freshwater tardigrade</name>
    <dbReference type="NCBI Taxonomy" id="2072580"/>
    <lineage>
        <taxon>Eukaryota</taxon>
        <taxon>Metazoa</taxon>
        <taxon>Ecdysozoa</taxon>
        <taxon>Tardigrada</taxon>
        <taxon>Eutardigrada</taxon>
        <taxon>Parachela</taxon>
        <taxon>Hypsibioidea</taxon>
        <taxon>Hypsibiidae</taxon>
        <taxon>Hypsibius</taxon>
    </lineage>
</organism>
<dbReference type="AlphaFoldDB" id="A0A1W0WAB4"/>
<protein>
    <recommendedName>
        <fullName evidence="4">Glycine zipper domain-containing protein</fullName>
    </recommendedName>
</protein>
<sequence length="80" mass="7791">MNGYSCFLVLLVLSVASANVLRSDADNELIREKRGIISGGIKGALLGGLAGAVLPGVSAGTGAKAGAVAGAGLGLLKRGR</sequence>
<keyword evidence="3" id="KW-1185">Reference proteome</keyword>
<proteinExistence type="predicted"/>
<dbReference type="Proteomes" id="UP000192578">
    <property type="component" value="Unassembled WGS sequence"/>
</dbReference>
<comment type="caution">
    <text evidence="2">The sequence shown here is derived from an EMBL/GenBank/DDBJ whole genome shotgun (WGS) entry which is preliminary data.</text>
</comment>
<feature type="signal peptide" evidence="1">
    <location>
        <begin position="1"/>
        <end position="18"/>
    </location>
</feature>
<evidence type="ECO:0000256" key="1">
    <source>
        <dbReference type="SAM" id="SignalP"/>
    </source>
</evidence>
<evidence type="ECO:0000313" key="3">
    <source>
        <dbReference type="Proteomes" id="UP000192578"/>
    </source>
</evidence>
<evidence type="ECO:0000313" key="2">
    <source>
        <dbReference type="EMBL" id="OQV12144.1"/>
    </source>
</evidence>
<dbReference type="EMBL" id="MTYJ01000152">
    <property type="protein sequence ID" value="OQV12144.1"/>
    <property type="molecule type" value="Genomic_DNA"/>
</dbReference>
<gene>
    <name evidence="2" type="ORF">BV898_13561</name>
</gene>
<name>A0A1W0WAB4_HYPEX</name>
<keyword evidence="1" id="KW-0732">Signal</keyword>
<accession>A0A1W0WAB4</accession>
<feature type="chain" id="PRO_5012461385" description="Glycine zipper domain-containing protein" evidence="1">
    <location>
        <begin position="19"/>
        <end position="80"/>
    </location>
</feature>
<evidence type="ECO:0008006" key="4">
    <source>
        <dbReference type="Google" id="ProtNLM"/>
    </source>
</evidence>